<keyword evidence="6" id="KW-0408">Iron</keyword>
<name>A0A9W8J3H2_9AGAR</name>
<dbReference type="InterPro" id="IPR036396">
    <property type="entry name" value="Cyt_P450_sf"/>
</dbReference>
<dbReference type="GO" id="GO:0020037">
    <property type="term" value="F:heme binding"/>
    <property type="evidence" value="ECO:0007669"/>
    <property type="project" value="InterPro"/>
</dbReference>
<protein>
    <recommendedName>
        <fullName evidence="10">Cytochrome P450</fullName>
    </recommendedName>
</protein>
<comment type="similarity">
    <text evidence="2">Belongs to the cytochrome P450 family.</text>
</comment>
<keyword evidence="7" id="KW-0503">Monooxygenase</keyword>
<reference evidence="8" key="1">
    <citation type="submission" date="2022-06" db="EMBL/GenBank/DDBJ databases">
        <title>Genome Sequence of Candolleomyces eurysporus.</title>
        <authorList>
            <person name="Buettner E."/>
        </authorList>
    </citation>
    <scope>NUCLEOTIDE SEQUENCE</scope>
    <source>
        <strain evidence="8">VTCC 930004</strain>
    </source>
</reference>
<dbReference type="Pfam" id="PF00067">
    <property type="entry name" value="p450"/>
    <property type="match status" value="1"/>
</dbReference>
<keyword evidence="3" id="KW-0349">Heme</keyword>
<dbReference type="Proteomes" id="UP001140091">
    <property type="component" value="Unassembled WGS sequence"/>
</dbReference>
<evidence type="ECO:0008006" key="10">
    <source>
        <dbReference type="Google" id="ProtNLM"/>
    </source>
</evidence>
<keyword evidence="5" id="KW-0560">Oxidoreductase</keyword>
<dbReference type="InterPro" id="IPR002401">
    <property type="entry name" value="Cyt_P450_E_grp-I"/>
</dbReference>
<evidence type="ECO:0000256" key="1">
    <source>
        <dbReference type="ARBA" id="ARBA00001971"/>
    </source>
</evidence>
<dbReference type="SUPFAM" id="SSF48264">
    <property type="entry name" value="Cytochrome P450"/>
    <property type="match status" value="1"/>
</dbReference>
<evidence type="ECO:0000256" key="3">
    <source>
        <dbReference type="ARBA" id="ARBA00022617"/>
    </source>
</evidence>
<dbReference type="PRINTS" id="PR00385">
    <property type="entry name" value="P450"/>
</dbReference>
<keyword evidence="9" id="KW-1185">Reference proteome</keyword>
<evidence type="ECO:0000313" key="8">
    <source>
        <dbReference type="EMBL" id="KAJ2923800.1"/>
    </source>
</evidence>
<organism evidence="8 9">
    <name type="scientific">Candolleomyces eurysporus</name>
    <dbReference type="NCBI Taxonomy" id="2828524"/>
    <lineage>
        <taxon>Eukaryota</taxon>
        <taxon>Fungi</taxon>
        <taxon>Dikarya</taxon>
        <taxon>Basidiomycota</taxon>
        <taxon>Agaricomycotina</taxon>
        <taxon>Agaricomycetes</taxon>
        <taxon>Agaricomycetidae</taxon>
        <taxon>Agaricales</taxon>
        <taxon>Agaricineae</taxon>
        <taxon>Psathyrellaceae</taxon>
        <taxon>Candolleomyces</taxon>
    </lineage>
</organism>
<dbReference type="InterPro" id="IPR047146">
    <property type="entry name" value="Cyt_P450_E_CYP52_fungi"/>
</dbReference>
<dbReference type="PANTHER" id="PTHR24287:SF1">
    <property type="entry name" value="P450, PUTATIVE (EUROFUNG)-RELATED"/>
    <property type="match status" value="1"/>
</dbReference>
<evidence type="ECO:0000256" key="7">
    <source>
        <dbReference type="ARBA" id="ARBA00023033"/>
    </source>
</evidence>
<proteinExistence type="inferred from homology"/>
<dbReference type="GO" id="GO:0005506">
    <property type="term" value="F:iron ion binding"/>
    <property type="evidence" value="ECO:0007669"/>
    <property type="project" value="InterPro"/>
</dbReference>
<feature type="non-terminal residue" evidence="8">
    <location>
        <position position="1"/>
    </location>
</feature>
<keyword evidence="4" id="KW-0479">Metal-binding</keyword>
<gene>
    <name evidence="8" type="ORF">H1R20_g13302</name>
</gene>
<evidence type="ECO:0000256" key="2">
    <source>
        <dbReference type="ARBA" id="ARBA00010617"/>
    </source>
</evidence>
<sequence length="164" mass="18624">MKVVHAFIDPIVAVAIDKKKSTVVVEKDEETLLENLVNSTEDPIILRDEVMNLLVAGRDTTASLLTYTIYMLAEHPDILSRLREEILTSIGPDRKPTYADLREMKYLRAVLNETLRLYPPVPFNIRHVHFDSLSAIPLTPFGQTLEVSYTLTINRSRGKAYLCP</sequence>
<dbReference type="GO" id="GO:0016705">
    <property type="term" value="F:oxidoreductase activity, acting on paired donors, with incorporation or reduction of molecular oxygen"/>
    <property type="evidence" value="ECO:0007669"/>
    <property type="project" value="InterPro"/>
</dbReference>
<dbReference type="Gene3D" id="1.10.630.10">
    <property type="entry name" value="Cytochrome P450"/>
    <property type="match status" value="1"/>
</dbReference>
<dbReference type="AlphaFoldDB" id="A0A9W8J3H2"/>
<evidence type="ECO:0000256" key="5">
    <source>
        <dbReference type="ARBA" id="ARBA00023002"/>
    </source>
</evidence>
<dbReference type="InterPro" id="IPR001128">
    <property type="entry name" value="Cyt_P450"/>
</dbReference>
<evidence type="ECO:0000256" key="4">
    <source>
        <dbReference type="ARBA" id="ARBA00022723"/>
    </source>
</evidence>
<dbReference type="PRINTS" id="PR00463">
    <property type="entry name" value="EP450I"/>
</dbReference>
<comment type="cofactor">
    <cofactor evidence="1">
        <name>heme</name>
        <dbReference type="ChEBI" id="CHEBI:30413"/>
    </cofactor>
</comment>
<evidence type="ECO:0000256" key="6">
    <source>
        <dbReference type="ARBA" id="ARBA00023004"/>
    </source>
</evidence>
<dbReference type="GO" id="GO:0004497">
    <property type="term" value="F:monooxygenase activity"/>
    <property type="evidence" value="ECO:0007669"/>
    <property type="project" value="UniProtKB-KW"/>
</dbReference>
<comment type="caution">
    <text evidence="8">The sequence shown here is derived from an EMBL/GenBank/DDBJ whole genome shotgun (WGS) entry which is preliminary data.</text>
</comment>
<dbReference type="PANTHER" id="PTHR24287">
    <property type="entry name" value="P450, PUTATIVE (EUROFUNG)-RELATED"/>
    <property type="match status" value="1"/>
</dbReference>
<accession>A0A9W8J3H2</accession>
<dbReference type="OrthoDB" id="1470350at2759"/>
<evidence type="ECO:0000313" key="9">
    <source>
        <dbReference type="Proteomes" id="UP001140091"/>
    </source>
</evidence>
<dbReference type="EMBL" id="JANBPK010001279">
    <property type="protein sequence ID" value="KAJ2923800.1"/>
    <property type="molecule type" value="Genomic_DNA"/>
</dbReference>